<evidence type="ECO:0000313" key="1">
    <source>
        <dbReference type="EMBL" id="GKT28948.1"/>
    </source>
</evidence>
<organism evidence="1 2">
    <name type="scientific">Aduncisulcus paluster</name>
    <dbReference type="NCBI Taxonomy" id="2918883"/>
    <lineage>
        <taxon>Eukaryota</taxon>
        <taxon>Metamonada</taxon>
        <taxon>Carpediemonas-like organisms</taxon>
        <taxon>Aduncisulcus</taxon>
    </lineage>
</organism>
<proteinExistence type="predicted"/>
<sequence length="104" mass="11774">MEHFCKLASYKKYVGRRLAKDMIAREMSMLDMKNFFGGSDYMGLNFLGVDPSMQGKGFGGQSLAVTSQLAQSVGVRLCLETERHKNVRIYEKYGLHVRASEVEE</sequence>
<evidence type="ECO:0000313" key="2">
    <source>
        <dbReference type="Proteomes" id="UP001057375"/>
    </source>
</evidence>
<dbReference type="InterPro" id="IPR016181">
    <property type="entry name" value="Acyl_CoA_acyltransferase"/>
</dbReference>
<keyword evidence="2" id="KW-1185">Reference proteome</keyword>
<accession>A0ABQ5K8R7</accession>
<name>A0ABQ5K8R7_9EUKA</name>
<dbReference type="Proteomes" id="UP001057375">
    <property type="component" value="Unassembled WGS sequence"/>
</dbReference>
<evidence type="ECO:0008006" key="3">
    <source>
        <dbReference type="Google" id="ProtNLM"/>
    </source>
</evidence>
<feature type="non-terminal residue" evidence="1">
    <location>
        <position position="104"/>
    </location>
</feature>
<protein>
    <recommendedName>
        <fullName evidence="3">N-acetyltransferase domain-containing protein</fullName>
    </recommendedName>
</protein>
<gene>
    <name evidence="1" type="ORF">ADUPG1_000955</name>
</gene>
<dbReference type="EMBL" id="BQXS01000563">
    <property type="protein sequence ID" value="GKT28948.1"/>
    <property type="molecule type" value="Genomic_DNA"/>
</dbReference>
<comment type="caution">
    <text evidence="1">The sequence shown here is derived from an EMBL/GenBank/DDBJ whole genome shotgun (WGS) entry which is preliminary data.</text>
</comment>
<dbReference type="Gene3D" id="3.40.630.30">
    <property type="match status" value="1"/>
</dbReference>
<reference evidence="1" key="1">
    <citation type="submission" date="2022-03" db="EMBL/GenBank/DDBJ databases">
        <title>Draft genome sequence of Aduncisulcus paluster, a free-living microaerophilic Fornicata.</title>
        <authorList>
            <person name="Yuyama I."/>
            <person name="Kume K."/>
            <person name="Tamura T."/>
            <person name="Inagaki Y."/>
            <person name="Hashimoto T."/>
        </authorList>
    </citation>
    <scope>NUCLEOTIDE SEQUENCE</scope>
    <source>
        <strain evidence="1">NY0171</strain>
    </source>
</reference>
<dbReference type="SUPFAM" id="SSF55729">
    <property type="entry name" value="Acyl-CoA N-acyltransferases (Nat)"/>
    <property type="match status" value="1"/>
</dbReference>